<gene>
    <name evidence="2" type="ORF">Sangu_1111900</name>
</gene>
<feature type="region of interest" description="Disordered" evidence="1">
    <location>
        <begin position="156"/>
        <end position="194"/>
    </location>
</feature>
<sequence length="194" mass="20393">MAMATQASLFTPILSAAKSADRVAAPWKQSLAQFSTPKPMKGASAVAHRPIRAMAEEAPPATKEPEAPAGFHPTGTRPQHPVPDLRRQHWRTSAESPSGGVLRDHVGVPQGTSVRDADRRGGHHEAGAEPAEIGKEGAVLGAGNKAEVEIQDQVPVLPGIPERGSAVFAPERRSVPGEGERGAYGSGAEHEIHR</sequence>
<accession>A0AAW2P041</accession>
<dbReference type="EMBL" id="JACGWK010000006">
    <property type="protein sequence ID" value="KAL0348841.1"/>
    <property type="molecule type" value="Genomic_DNA"/>
</dbReference>
<reference evidence="2" key="1">
    <citation type="submission" date="2020-06" db="EMBL/GenBank/DDBJ databases">
        <authorList>
            <person name="Li T."/>
            <person name="Hu X."/>
            <person name="Zhang T."/>
            <person name="Song X."/>
            <person name="Zhang H."/>
            <person name="Dai N."/>
            <person name="Sheng W."/>
            <person name="Hou X."/>
            <person name="Wei L."/>
        </authorList>
    </citation>
    <scope>NUCLEOTIDE SEQUENCE</scope>
    <source>
        <strain evidence="2">G01</strain>
        <tissue evidence="2">Leaf</tissue>
    </source>
</reference>
<feature type="compositionally biased region" description="Basic and acidic residues" evidence="1">
    <location>
        <begin position="170"/>
        <end position="181"/>
    </location>
</feature>
<evidence type="ECO:0000313" key="2">
    <source>
        <dbReference type="EMBL" id="KAL0348841.1"/>
    </source>
</evidence>
<organism evidence="2">
    <name type="scientific">Sesamum angustifolium</name>
    <dbReference type="NCBI Taxonomy" id="2727405"/>
    <lineage>
        <taxon>Eukaryota</taxon>
        <taxon>Viridiplantae</taxon>
        <taxon>Streptophyta</taxon>
        <taxon>Embryophyta</taxon>
        <taxon>Tracheophyta</taxon>
        <taxon>Spermatophyta</taxon>
        <taxon>Magnoliopsida</taxon>
        <taxon>eudicotyledons</taxon>
        <taxon>Gunneridae</taxon>
        <taxon>Pentapetalae</taxon>
        <taxon>asterids</taxon>
        <taxon>lamiids</taxon>
        <taxon>Lamiales</taxon>
        <taxon>Pedaliaceae</taxon>
        <taxon>Sesamum</taxon>
    </lineage>
</organism>
<dbReference type="AlphaFoldDB" id="A0AAW2P041"/>
<feature type="compositionally biased region" description="Basic and acidic residues" evidence="1">
    <location>
        <begin position="115"/>
        <end position="135"/>
    </location>
</feature>
<reference evidence="2" key="2">
    <citation type="journal article" date="2024" name="Plant">
        <title>Genomic evolution and insights into agronomic trait innovations of Sesamum species.</title>
        <authorList>
            <person name="Miao H."/>
            <person name="Wang L."/>
            <person name="Qu L."/>
            <person name="Liu H."/>
            <person name="Sun Y."/>
            <person name="Le M."/>
            <person name="Wang Q."/>
            <person name="Wei S."/>
            <person name="Zheng Y."/>
            <person name="Lin W."/>
            <person name="Duan Y."/>
            <person name="Cao H."/>
            <person name="Xiong S."/>
            <person name="Wang X."/>
            <person name="Wei L."/>
            <person name="Li C."/>
            <person name="Ma Q."/>
            <person name="Ju M."/>
            <person name="Zhao R."/>
            <person name="Li G."/>
            <person name="Mu C."/>
            <person name="Tian Q."/>
            <person name="Mei H."/>
            <person name="Zhang T."/>
            <person name="Gao T."/>
            <person name="Zhang H."/>
        </authorList>
    </citation>
    <scope>NUCLEOTIDE SEQUENCE</scope>
    <source>
        <strain evidence="2">G01</strain>
    </source>
</reference>
<protein>
    <submittedName>
        <fullName evidence="2">Photosystem I reaction center subunit II, chloroplastic</fullName>
    </submittedName>
</protein>
<proteinExistence type="predicted"/>
<feature type="region of interest" description="Disordered" evidence="1">
    <location>
        <begin position="57"/>
        <end position="135"/>
    </location>
</feature>
<comment type="caution">
    <text evidence="2">The sequence shown here is derived from an EMBL/GenBank/DDBJ whole genome shotgun (WGS) entry which is preliminary data.</text>
</comment>
<evidence type="ECO:0000256" key="1">
    <source>
        <dbReference type="SAM" id="MobiDB-lite"/>
    </source>
</evidence>
<name>A0AAW2P041_9LAMI</name>